<organism evidence="2 3">
    <name type="scientific">Lasiosphaeria miniovina</name>
    <dbReference type="NCBI Taxonomy" id="1954250"/>
    <lineage>
        <taxon>Eukaryota</taxon>
        <taxon>Fungi</taxon>
        <taxon>Dikarya</taxon>
        <taxon>Ascomycota</taxon>
        <taxon>Pezizomycotina</taxon>
        <taxon>Sordariomycetes</taxon>
        <taxon>Sordariomycetidae</taxon>
        <taxon>Sordariales</taxon>
        <taxon>Lasiosphaeriaceae</taxon>
        <taxon>Lasiosphaeria</taxon>
    </lineage>
</organism>
<evidence type="ECO:0000256" key="1">
    <source>
        <dbReference type="SAM" id="MobiDB-lite"/>
    </source>
</evidence>
<proteinExistence type="predicted"/>
<dbReference type="EMBL" id="JAUIRO010000002">
    <property type="protein sequence ID" value="KAK0728463.1"/>
    <property type="molecule type" value="Genomic_DNA"/>
</dbReference>
<accession>A0AA40EAL9</accession>
<dbReference type="RefSeq" id="XP_060301318.1">
    <property type="nucleotide sequence ID" value="XM_060441421.1"/>
</dbReference>
<feature type="region of interest" description="Disordered" evidence="1">
    <location>
        <begin position="28"/>
        <end position="55"/>
    </location>
</feature>
<reference evidence="2" key="1">
    <citation type="submission" date="2023-06" db="EMBL/GenBank/DDBJ databases">
        <title>Genome-scale phylogeny and comparative genomics of the fungal order Sordariales.</title>
        <authorList>
            <consortium name="Lawrence Berkeley National Laboratory"/>
            <person name="Hensen N."/>
            <person name="Bonometti L."/>
            <person name="Westerberg I."/>
            <person name="Brannstrom I.O."/>
            <person name="Guillou S."/>
            <person name="Cros-Aarteil S."/>
            <person name="Calhoun S."/>
            <person name="Haridas S."/>
            <person name="Kuo A."/>
            <person name="Mondo S."/>
            <person name="Pangilinan J."/>
            <person name="Riley R."/>
            <person name="LaButti K."/>
            <person name="Andreopoulos B."/>
            <person name="Lipzen A."/>
            <person name="Chen C."/>
            <person name="Yanf M."/>
            <person name="Daum C."/>
            <person name="Ng V."/>
            <person name="Clum A."/>
            <person name="Steindorff A."/>
            <person name="Ohm R."/>
            <person name="Martin F."/>
            <person name="Silar P."/>
            <person name="Natvig D."/>
            <person name="Lalanne C."/>
            <person name="Gautier V."/>
            <person name="Ament-velasquez S.L."/>
            <person name="Kruys A."/>
            <person name="Hutchinson M.I."/>
            <person name="Powell A.J."/>
            <person name="Barry K."/>
            <person name="Miller A.N."/>
            <person name="Grigoriev I.V."/>
            <person name="Debuchy R."/>
            <person name="Gladieux P."/>
            <person name="Thoren M.H."/>
            <person name="Johannesson H."/>
        </authorList>
    </citation>
    <scope>NUCLEOTIDE SEQUENCE</scope>
    <source>
        <strain evidence="2">SMH2392-1A</strain>
    </source>
</reference>
<protein>
    <submittedName>
        <fullName evidence="2">Uncharacterized protein</fullName>
    </submittedName>
</protein>
<dbReference type="AlphaFoldDB" id="A0AA40EAL9"/>
<dbReference type="GeneID" id="85324691"/>
<keyword evidence="3" id="KW-1185">Reference proteome</keyword>
<dbReference type="Gene3D" id="3.30.420.10">
    <property type="entry name" value="Ribonuclease H-like superfamily/Ribonuclease H"/>
    <property type="match status" value="1"/>
</dbReference>
<dbReference type="Proteomes" id="UP001172101">
    <property type="component" value="Unassembled WGS sequence"/>
</dbReference>
<sequence>MMDAYNEEHEAEDYTRWKAETELRRFNFSDKKKPGRKPSWKYTKATGKQERDSKGGIDWMRYQQEVLLPRFMPFMKKLREEFGKYHVVQEDNTSSHINRWNRELWRKVGFQLLVWPPNSPDVRKEPQPTHTANSHA</sequence>
<feature type="region of interest" description="Disordered" evidence="1">
    <location>
        <begin position="117"/>
        <end position="136"/>
    </location>
</feature>
<evidence type="ECO:0000313" key="3">
    <source>
        <dbReference type="Proteomes" id="UP001172101"/>
    </source>
</evidence>
<dbReference type="GO" id="GO:0003676">
    <property type="term" value="F:nucleic acid binding"/>
    <property type="evidence" value="ECO:0007669"/>
    <property type="project" value="InterPro"/>
</dbReference>
<gene>
    <name evidence="2" type="ORF">B0T26DRAFT_698029</name>
</gene>
<evidence type="ECO:0000313" key="2">
    <source>
        <dbReference type="EMBL" id="KAK0728463.1"/>
    </source>
</evidence>
<name>A0AA40EAL9_9PEZI</name>
<dbReference type="InterPro" id="IPR036397">
    <property type="entry name" value="RNaseH_sf"/>
</dbReference>
<comment type="caution">
    <text evidence="2">The sequence shown here is derived from an EMBL/GenBank/DDBJ whole genome shotgun (WGS) entry which is preliminary data.</text>
</comment>